<protein>
    <submittedName>
        <fullName evidence="3">TIGR02611 family protein</fullName>
    </submittedName>
</protein>
<name>A0ABU8LYA2_9PSEU</name>
<sequence>MSESGEQSTATAQQAPPDTVTPPPRHRTFRTRLRHFRARVRAKPKTNKAWRLGIGVLGTIVLILGVIAIPYPGPGWLIVFAGLGILATEFAWAGRLLRFARRHYDRWMAWVGRQHVIVKCLLGLLTCAVVLATLWLLGAPYLVAKLVGLGHWTWLQSPFV</sequence>
<dbReference type="InterPro" id="IPR013434">
    <property type="entry name" value="CHP02611"/>
</dbReference>
<proteinExistence type="predicted"/>
<feature type="compositionally biased region" description="Polar residues" evidence="1">
    <location>
        <begin position="1"/>
        <end position="16"/>
    </location>
</feature>
<feature type="transmembrane region" description="Helical" evidence="2">
    <location>
        <begin position="75"/>
        <end position="95"/>
    </location>
</feature>
<keyword evidence="4" id="KW-1185">Reference proteome</keyword>
<feature type="transmembrane region" description="Helical" evidence="2">
    <location>
        <begin position="116"/>
        <end position="137"/>
    </location>
</feature>
<organism evidence="3 4">
    <name type="scientific">Actinomycetospora flava</name>
    <dbReference type="NCBI Taxonomy" id="3129232"/>
    <lineage>
        <taxon>Bacteria</taxon>
        <taxon>Bacillati</taxon>
        <taxon>Actinomycetota</taxon>
        <taxon>Actinomycetes</taxon>
        <taxon>Pseudonocardiales</taxon>
        <taxon>Pseudonocardiaceae</taxon>
        <taxon>Actinomycetospora</taxon>
    </lineage>
</organism>
<evidence type="ECO:0000313" key="4">
    <source>
        <dbReference type="Proteomes" id="UP001369736"/>
    </source>
</evidence>
<keyword evidence="2" id="KW-0472">Membrane</keyword>
<evidence type="ECO:0000256" key="2">
    <source>
        <dbReference type="SAM" id="Phobius"/>
    </source>
</evidence>
<gene>
    <name evidence="3" type="ORF">WCD58_03045</name>
</gene>
<keyword evidence="2" id="KW-0812">Transmembrane</keyword>
<feature type="transmembrane region" description="Helical" evidence="2">
    <location>
        <begin position="49"/>
        <end position="69"/>
    </location>
</feature>
<dbReference type="InterPro" id="IPR019099">
    <property type="entry name" value="Uncharacterised_PGPGW_TM"/>
</dbReference>
<accession>A0ABU8LYA2</accession>
<dbReference type="Pfam" id="PF09656">
    <property type="entry name" value="PGPGW"/>
    <property type="match status" value="1"/>
</dbReference>
<evidence type="ECO:0000256" key="1">
    <source>
        <dbReference type="SAM" id="MobiDB-lite"/>
    </source>
</evidence>
<feature type="region of interest" description="Disordered" evidence="1">
    <location>
        <begin position="1"/>
        <end position="26"/>
    </location>
</feature>
<comment type="caution">
    <text evidence="3">The sequence shown here is derived from an EMBL/GenBank/DDBJ whole genome shotgun (WGS) entry which is preliminary data.</text>
</comment>
<evidence type="ECO:0000313" key="3">
    <source>
        <dbReference type="EMBL" id="MEJ2860116.1"/>
    </source>
</evidence>
<keyword evidence="2" id="KW-1133">Transmembrane helix</keyword>
<dbReference type="NCBIfam" id="TIGR02611">
    <property type="entry name" value="TIGR02611 family protein"/>
    <property type="match status" value="1"/>
</dbReference>
<reference evidence="3 4" key="1">
    <citation type="submission" date="2024-03" db="EMBL/GenBank/DDBJ databases">
        <title>Actinomycetospora sp. OC33-EN07, a novel actinomycete isolated from wild orchid (Aerides multiflora).</title>
        <authorList>
            <person name="Suriyachadkun C."/>
        </authorList>
    </citation>
    <scope>NUCLEOTIDE SEQUENCE [LARGE SCALE GENOMIC DNA]</scope>
    <source>
        <strain evidence="3 4">OC33-EN07</strain>
    </source>
</reference>
<dbReference type="RefSeq" id="WP_337699351.1">
    <property type="nucleotide sequence ID" value="NZ_JBBEGM010000001.1"/>
</dbReference>
<dbReference type="EMBL" id="JBBEGM010000001">
    <property type="protein sequence ID" value="MEJ2860116.1"/>
    <property type="molecule type" value="Genomic_DNA"/>
</dbReference>
<dbReference type="Proteomes" id="UP001369736">
    <property type="component" value="Unassembled WGS sequence"/>
</dbReference>